<keyword evidence="4" id="KW-1185">Reference proteome</keyword>
<feature type="chain" id="PRO_5032457446" evidence="2">
    <location>
        <begin position="21"/>
        <end position="153"/>
    </location>
</feature>
<dbReference type="EMBL" id="JACHGF010000004">
    <property type="protein sequence ID" value="MBB5284723.1"/>
    <property type="molecule type" value="Genomic_DNA"/>
</dbReference>
<keyword evidence="1" id="KW-0472">Membrane</keyword>
<proteinExistence type="predicted"/>
<feature type="signal peptide" evidence="2">
    <location>
        <begin position="1"/>
        <end position="20"/>
    </location>
</feature>
<evidence type="ECO:0000256" key="2">
    <source>
        <dbReference type="SAM" id="SignalP"/>
    </source>
</evidence>
<evidence type="ECO:0000313" key="3">
    <source>
        <dbReference type="EMBL" id="MBB5284723.1"/>
    </source>
</evidence>
<dbReference type="Proteomes" id="UP000557307">
    <property type="component" value="Unassembled WGS sequence"/>
</dbReference>
<feature type="transmembrane region" description="Helical" evidence="1">
    <location>
        <begin position="93"/>
        <end position="110"/>
    </location>
</feature>
<feature type="transmembrane region" description="Helical" evidence="1">
    <location>
        <begin position="122"/>
        <end position="143"/>
    </location>
</feature>
<evidence type="ECO:0000256" key="1">
    <source>
        <dbReference type="SAM" id="Phobius"/>
    </source>
</evidence>
<dbReference type="RefSeq" id="WP_184174686.1">
    <property type="nucleotide sequence ID" value="NZ_JACHGF010000004.1"/>
</dbReference>
<evidence type="ECO:0000313" key="4">
    <source>
        <dbReference type="Proteomes" id="UP000557307"/>
    </source>
</evidence>
<reference evidence="3 4" key="1">
    <citation type="submission" date="2020-08" db="EMBL/GenBank/DDBJ databases">
        <title>Genomic Encyclopedia of Type Strains, Phase IV (KMG-IV): sequencing the most valuable type-strain genomes for metagenomic binning, comparative biology and taxonomic classification.</title>
        <authorList>
            <person name="Goeker M."/>
        </authorList>
    </citation>
    <scope>NUCLEOTIDE SEQUENCE [LARGE SCALE GENOMIC DNA]</scope>
    <source>
        <strain evidence="3 4">DSM 105074</strain>
    </source>
</reference>
<keyword evidence="1" id="KW-1133">Transmembrane helix</keyword>
<keyword evidence="1" id="KW-0812">Transmembrane</keyword>
<name>A0A840TTY1_9BACT</name>
<keyword evidence="2" id="KW-0732">Signal</keyword>
<gene>
    <name evidence="3" type="ORF">HNQ92_002871</name>
</gene>
<protein>
    <submittedName>
        <fullName evidence="3">Uncharacterized protein</fullName>
    </submittedName>
</protein>
<dbReference type="AlphaFoldDB" id="A0A840TTY1"/>
<accession>A0A840TTY1</accession>
<comment type="caution">
    <text evidence="3">The sequence shown here is derived from an EMBL/GenBank/DDBJ whole genome shotgun (WGS) entry which is preliminary data.</text>
</comment>
<sequence length="153" mass="17013">MKKYLFFFACLFAASTVAFAENEDVLRYDEQQIQAEFGRLNALEKHVTTHEGVTLEEVKAQQAQLTEGLELETNAIATVMAATAEMPANIPPFWWGFCLGWVGLLLVYILTDNDRDQVKKAFTGCLISTGIIILFYVVLYGLILGNVAWLGGV</sequence>
<organism evidence="3 4">
    <name type="scientific">Rhabdobacter roseus</name>
    <dbReference type="NCBI Taxonomy" id="1655419"/>
    <lineage>
        <taxon>Bacteria</taxon>
        <taxon>Pseudomonadati</taxon>
        <taxon>Bacteroidota</taxon>
        <taxon>Cytophagia</taxon>
        <taxon>Cytophagales</taxon>
        <taxon>Cytophagaceae</taxon>
        <taxon>Rhabdobacter</taxon>
    </lineage>
</organism>